<dbReference type="Gene3D" id="2.60.40.2000">
    <property type="match status" value="1"/>
</dbReference>
<sequence>MTRISRRLRKWTNEVLDLPQDVLLDLPRITLVGNKELSVENHHGVRHFSENKMVLSLSEGSLEVEGSGLMIRTILPQEVLIEGIIVNIKYIGTGESS</sequence>
<dbReference type="Pfam" id="PF07873">
    <property type="entry name" value="YabP"/>
    <property type="match status" value="1"/>
</dbReference>
<dbReference type="AlphaFoldDB" id="A0A920CR26"/>
<protein>
    <recommendedName>
        <fullName evidence="3">Sporulation protein YqfC</fullName>
    </recommendedName>
</protein>
<dbReference type="EMBL" id="BORT01000010">
    <property type="protein sequence ID" value="GIO47830.1"/>
    <property type="molecule type" value="Genomic_DNA"/>
</dbReference>
<accession>A0A920CR26</accession>
<keyword evidence="2" id="KW-1185">Reference proteome</keyword>
<dbReference type="InterPro" id="IPR038705">
    <property type="entry name" value="YabP_sf"/>
</dbReference>
<dbReference type="InterPro" id="IPR022477">
    <property type="entry name" value="Spore_YqfC"/>
</dbReference>
<evidence type="ECO:0008006" key="3">
    <source>
        <dbReference type="Google" id="ProtNLM"/>
    </source>
</evidence>
<reference evidence="1 2" key="1">
    <citation type="submission" date="2021-03" db="EMBL/GenBank/DDBJ databases">
        <title>Antimicrobial resistance genes in bacteria isolated from Japanese honey, and their potential for conferring macrolide and lincosamide resistance in the American foulbrood pathogen Paenibacillus larvae.</title>
        <authorList>
            <person name="Okamoto M."/>
            <person name="Kumagai M."/>
            <person name="Kanamori H."/>
            <person name="Takamatsu D."/>
        </authorList>
    </citation>
    <scope>NUCLEOTIDE SEQUENCE [LARGE SCALE GENOMIC DNA]</scope>
    <source>
        <strain evidence="1 2">J34TS1</strain>
    </source>
</reference>
<organism evidence="1 2">
    <name type="scientific">Paenibacillus azoreducens</name>
    <dbReference type="NCBI Taxonomy" id="116718"/>
    <lineage>
        <taxon>Bacteria</taxon>
        <taxon>Bacillati</taxon>
        <taxon>Bacillota</taxon>
        <taxon>Bacilli</taxon>
        <taxon>Bacillales</taxon>
        <taxon>Paenibacillaceae</taxon>
        <taxon>Paenibacillus</taxon>
    </lineage>
</organism>
<evidence type="ECO:0000313" key="2">
    <source>
        <dbReference type="Proteomes" id="UP000682811"/>
    </source>
</evidence>
<name>A0A920CR26_9BACL</name>
<evidence type="ECO:0000313" key="1">
    <source>
        <dbReference type="EMBL" id="GIO47830.1"/>
    </source>
</evidence>
<gene>
    <name evidence="1" type="primary">yqfC</name>
    <name evidence="1" type="ORF">J34TS1_25950</name>
</gene>
<dbReference type="Proteomes" id="UP000682811">
    <property type="component" value="Unassembled WGS sequence"/>
</dbReference>
<dbReference type="NCBIfam" id="TIGR02856">
    <property type="entry name" value="spore_yqfC"/>
    <property type="match status" value="1"/>
</dbReference>
<comment type="caution">
    <text evidence="1">The sequence shown here is derived from an EMBL/GenBank/DDBJ whole genome shotgun (WGS) entry which is preliminary data.</text>
</comment>
<dbReference type="RefSeq" id="WP_194230081.1">
    <property type="nucleotide sequence ID" value="NZ_AP025343.1"/>
</dbReference>
<dbReference type="InterPro" id="IPR022476">
    <property type="entry name" value="Spore_YabP/YqfC"/>
</dbReference>
<proteinExistence type="predicted"/>